<reference evidence="1 2" key="1">
    <citation type="journal article" date="2016" name="Nat. Commun.">
        <title>Thousands of microbial genomes shed light on interconnected biogeochemical processes in an aquifer system.</title>
        <authorList>
            <person name="Anantharaman K."/>
            <person name="Brown C.T."/>
            <person name="Hug L.A."/>
            <person name="Sharon I."/>
            <person name="Castelle C.J."/>
            <person name="Probst A.J."/>
            <person name="Thomas B.C."/>
            <person name="Singh A."/>
            <person name="Wilkins M.J."/>
            <person name="Karaoz U."/>
            <person name="Brodie E.L."/>
            <person name="Williams K.H."/>
            <person name="Hubbard S.S."/>
            <person name="Banfield J.F."/>
        </authorList>
    </citation>
    <scope>NUCLEOTIDE SEQUENCE [LARGE SCALE GENOMIC DNA]</scope>
</reference>
<accession>A0A1F5SHE7</accession>
<comment type="caution">
    <text evidence="1">The sequence shown here is derived from an EMBL/GenBank/DDBJ whole genome shotgun (WGS) entry which is preliminary data.</text>
</comment>
<dbReference type="InterPro" id="IPR003795">
    <property type="entry name" value="DUF192"/>
</dbReference>
<dbReference type="PANTHER" id="PTHR37953">
    <property type="entry name" value="UPF0127 PROTEIN MJ1496"/>
    <property type="match status" value="1"/>
</dbReference>
<proteinExistence type="predicted"/>
<dbReference type="Pfam" id="PF02643">
    <property type="entry name" value="DUF192"/>
    <property type="match status" value="1"/>
</dbReference>
<dbReference type="PANTHER" id="PTHR37953:SF1">
    <property type="entry name" value="UPF0127 PROTEIN MJ1496"/>
    <property type="match status" value="1"/>
</dbReference>
<gene>
    <name evidence="1" type="ORF">A2227_02680</name>
</gene>
<name>A0A1F5SHE7_9BACT</name>
<dbReference type="Proteomes" id="UP000178367">
    <property type="component" value="Unassembled WGS sequence"/>
</dbReference>
<protein>
    <recommendedName>
        <fullName evidence="3">DUF192 domain-containing protein</fullName>
    </recommendedName>
</protein>
<evidence type="ECO:0000313" key="2">
    <source>
        <dbReference type="Proteomes" id="UP000178367"/>
    </source>
</evidence>
<sequence>MKKIIYTTIILIIGLFLFVEFKDSIYPGRTMTGTYVKIGDTVIDVEIADEMEERWQGLSNRESLGEESGMLFIFPKKQVQNFWMKDMNFPLDMIWIADDTIMKMDENLPPAGEHPDATYSSVHPVNYVLEVNAGFAAGHGIKAGDRIEYHLKDN</sequence>
<organism evidence="1 2">
    <name type="scientific">Candidatus Falkowbacteria bacterium RIFOXYA2_FULL_47_19</name>
    <dbReference type="NCBI Taxonomy" id="1797994"/>
    <lineage>
        <taxon>Bacteria</taxon>
        <taxon>Candidatus Falkowiibacteriota</taxon>
    </lineage>
</organism>
<dbReference type="InterPro" id="IPR038695">
    <property type="entry name" value="Saro_0823-like_sf"/>
</dbReference>
<dbReference type="STRING" id="1797994.A2227_02680"/>
<evidence type="ECO:0008006" key="3">
    <source>
        <dbReference type="Google" id="ProtNLM"/>
    </source>
</evidence>
<dbReference type="Gene3D" id="2.60.120.1140">
    <property type="entry name" value="Protein of unknown function DUF192"/>
    <property type="match status" value="1"/>
</dbReference>
<dbReference type="AlphaFoldDB" id="A0A1F5SHE7"/>
<evidence type="ECO:0000313" key="1">
    <source>
        <dbReference type="EMBL" id="OGF26099.1"/>
    </source>
</evidence>
<dbReference type="EMBL" id="MFGB01000017">
    <property type="protein sequence ID" value="OGF26099.1"/>
    <property type="molecule type" value="Genomic_DNA"/>
</dbReference>